<dbReference type="EMBL" id="SIRE01000009">
    <property type="protein sequence ID" value="TBL78714.1"/>
    <property type="molecule type" value="Genomic_DNA"/>
</dbReference>
<proteinExistence type="predicted"/>
<keyword evidence="2" id="KW-1185">Reference proteome</keyword>
<name>A0A4Q9DSG2_9BACL</name>
<dbReference type="InterPro" id="IPR019688">
    <property type="entry name" value="DUF2533"/>
</dbReference>
<protein>
    <submittedName>
        <fullName evidence="1">DUF2533 family protein</fullName>
    </submittedName>
</protein>
<sequence>MDVRQAITDHTKKMNQHLEQFVELDALREQAIEKAIASCKAGQPFTVDEINRYTQLINEHAKQGISPLRKFVSAQMVEEFASR</sequence>
<dbReference type="OrthoDB" id="2679622at2"/>
<dbReference type="AlphaFoldDB" id="A0A4Q9DSG2"/>
<dbReference type="Pfam" id="PF10752">
    <property type="entry name" value="DUF2533"/>
    <property type="match status" value="1"/>
</dbReference>
<reference evidence="1 2" key="1">
    <citation type="submission" date="2019-02" db="EMBL/GenBank/DDBJ databases">
        <title>Paenibacillus sp. nov., isolated from surface-sterilized tissue of Thalictrum simplex L.</title>
        <authorList>
            <person name="Tuo L."/>
        </authorList>
    </citation>
    <scope>NUCLEOTIDE SEQUENCE [LARGE SCALE GENOMIC DNA]</scope>
    <source>
        <strain evidence="1 2">N2SHLJ1</strain>
    </source>
</reference>
<gene>
    <name evidence="1" type="ORF">EYB31_14095</name>
</gene>
<comment type="caution">
    <text evidence="1">The sequence shown here is derived from an EMBL/GenBank/DDBJ whole genome shotgun (WGS) entry which is preliminary data.</text>
</comment>
<accession>A0A4Q9DSG2</accession>
<evidence type="ECO:0000313" key="2">
    <source>
        <dbReference type="Proteomes" id="UP000293142"/>
    </source>
</evidence>
<dbReference type="Proteomes" id="UP000293142">
    <property type="component" value="Unassembled WGS sequence"/>
</dbReference>
<evidence type="ECO:0000313" key="1">
    <source>
        <dbReference type="EMBL" id="TBL78714.1"/>
    </source>
</evidence>
<organism evidence="1 2">
    <name type="scientific">Paenibacillus thalictri</name>
    <dbReference type="NCBI Taxonomy" id="2527873"/>
    <lineage>
        <taxon>Bacteria</taxon>
        <taxon>Bacillati</taxon>
        <taxon>Bacillota</taxon>
        <taxon>Bacilli</taxon>
        <taxon>Bacillales</taxon>
        <taxon>Paenibacillaceae</taxon>
        <taxon>Paenibacillus</taxon>
    </lineage>
</organism>